<dbReference type="Pfam" id="PF23639">
    <property type="entry name" value="DUF7146"/>
    <property type="match status" value="1"/>
</dbReference>
<dbReference type="AlphaFoldDB" id="A0A7S5YET4"/>
<evidence type="ECO:0000259" key="1">
    <source>
        <dbReference type="Pfam" id="PF13362"/>
    </source>
</evidence>
<proteinExistence type="predicted"/>
<reference evidence="3" key="1">
    <citation type="submission" date="2019-12" db="EMBL/GenBank/DDBJ databases">
        <title>Compelete sequence of pSE5369-NR.</title>
        <authorList>
            <person name="Zhou D."/>
        </authorList>
    </citation>
    <scope>NUCLEOTIDE SEQUENCE</scope>
    <source>
        <strain evidence="3">SE5369</strain>
        <plasmid evidence="3">pSE5369-NR</plasmid>
    </source>
</reference>
<organism evidence="3">
    <name type="scientific">Pseudomonas aeruginosa</name>
    <dbReference type="NCBI Taxonomy" id="287"/>
    <lineage>
        <taxon>Bacteria</taxon>
        <taxon>Pseudomonadati</taxon>
        <taxon>Pseudomonadota</taxon>
        <taxon>Gammaproteobacteria</taxon>
        <taxon>Pseudomonadales</taxon>
        <taxon>Pseudomonadaceae</taxon>
        <taxon>Pseudomonas</taxon>
    </lineage>
</organism>
<feature type="domain" description="Toprim" evidence="1">
    <location>
        <begin position="277"/>
        <end position="379"/>
    </location>
</feature>
<dbReference type="Pfam" id="PF13362">
    <property type="entry name" value="Toprim_3"/>
    <property type="match status" value="1"/>
</dbReference>
<evidence type="ECO:0000259" key="2">
    <source>
        <dbReference type="Pfam" id="PF23639"/>
    </source>
</evidence>
<sequence length="421" mass="46721">MAALQLEVAMDRQDDNRPKLSEEVLELVKSNGGWLNVIPRLTSSFDAALKNHGHLVDCPFPHRHRNGGGKSDFRFSNKPGYEDRAICSCLQDGGRDPVELLILDGVGRNFTDVMFKVRDALTNGKSYTRKVTPVVVNSRAGISPEDEQKRKAKHIKTAEGLISLTHPDALPGRLYFQHRGIPLNSNLGDVKFHPALEYYETRKKDGQVVKELIGRFPAIVSAFRSRTGRVVNFHKIYLTPDGHKLEGVSKVKKIDSPLSGFKGASIRVANVEGCRTLHVTEGVEKGWAIHLATGESVRVAHACTTLATLFVDRAEFDRVVIWSDNDPYNEARGKYGDGQTFAWKLFIELMRKGFEVAFMLPDVIHTPGAKGQDWEDIIVVEKVVGQPLPQRFHLLRAKACEGGIFMGFKPVNADGLLSACA</sequence>
<accession>A0A7S5YET4</accession>
<protein>
    <submittedName>
        <fullName evidence="3">Putative primase</fullName>
    </submittedName>
</protein>
<dbReference type="InterPro" id="IPR055570">
    <property type="entry name" value="DUF7146"/>
</dbReference>
<keyword evidence="3" id="KW-0614">Plasmid</keyword>
<evidence type="ECO:0000313" key="3">
    <source>
        <dbReference type="EMBL" id="QLG05594.1"/>
    </source>
</evidence>
<feature type="domain" description="DUF7146" evidence="2">
    <location>
        <begin position="171"/>
        <end position="259"/>
    </location>
</feature>
<dbReference type="InterPro" id="IPR006171">
    <property type="entry name" value="TOPRIM_dom"/>
</dbReference>
<geneLocation type="plasmid" evidence="3">
    <name>pSE5369-NR</name>
</geneLocation>
<name>A0A7S5YET4_PSEAI</name>
<dbReference type="EMBL" id="MN894889">
    <property type="protein sequence ID" value="QLG05594.1"/>
    <property type="molecule type" value="Genomic_DNA"/>
</dbReference>